<dbReference type="GeneID" id="20816954"/>
<dbReference type="PANTHER" id="PTHR10791">
    <property type="entry name" value="RAG1-ACTIVATING PROTEIN 1"/>
    <property type="match status" value="1"/>
</dbReference>
<dbReference type="Pfam" id="PF03083">
    <property type="entry name" value="MtN3_slv"/>
    <property type="match status" value="2"/>
</dbReference>
<dbReference type="RefSeq" id="XP_009841207.1">
    <property type="nucleotide sequence ID" value="XM_009842905.1"/>
</dbReference>
<keyword evidence="6" id="KW-1003">Cell membrane</keyword>
<protein>
    <recommendedName>
        <fullName evidence="4">Sugar transporter SWEET1</fullName>
    </recommendedName>
</protein>
<dbReference type="InterPro" id="IPR004316">
    <property type="entry name" value="SWEET_rpt"/>
</dbReference>
<evidence type="ECO:0000256" key="3">
    <source>
        <dbReference type="ARBA" id="ARBA00007809"/>
    </source>
</evidence>
<reference evidence="14" key="1">
    <citation type="submission" date="2013-12" db="EMBL/GenBank/DDBJ databases">
        <title>The Genome Sequence of Aphanomyces astaci APO3.</title>
        <authorList>
            <consortium name="The Broad Institute Genomics Platform"/>
            <person name="Russ C."/>
            <person name="Tyler B."/>
            <person name="van West P."/>
            <person name="Dieguez-Uribeondo J."/>
            <person name="Young S.K."/>
            <person name="Zeng Q."/>
            <person name="Gargeya S."/>
            <person name="Fitzgerald M."/>
            <person name="Abouelleil A."/>
            <person name="Alvarado L."/>
            <person name="Chapman S.B."/>
            <person name="Gainer-Dewar J."/>
            <person name="Goldberg J."/>
            <person name="Griggs A."/>
            <person name="Gujja S."/>
            <person name="Hansen M."/>
            <person name="Howarth C."/>
            <person name="Imamovic A."/>
            <person name="Ireland A."/>
            <person name="Larimer J."/>
            <person name="McCowan C."/>
            <person name="Murphy C."/>
            <person name="Pearson M."/>
            <person name="Poon T.W."/>
            <person name="Priest M."/>
            <person name="Roberts A."/>
            <person name="Saif S."/>
            <person name="Shea T."/>
            <person name="Sykes S."/>
            <person name="Wortman J."/>
            <person name="Nusbaum C."/>
            <person name="Birren B."/>
        </authorList>
    </citation>
    <scope>NUCLEOTIDE SEQUENCE [LARGE SCALE GENOMIC DNA]</scope>
    <source>
        <strain evidence="14">APO3</strain>
    </source>
</reference>
<dbReference type="GO" id="GO:0005886">
    <property type="term" value="C:plasma membrane"/>
    <property type="evidence" value="ECO:0007669"/>
    <property type="project" value="UniProtKB-SubCell"/>
</dbReference>
<dbReference type="AlphaFoldDB" id="W4FPF3"/>
<keyword evidence="5" id="KW-0813">Transport</keyword>
<comment type="subcellular location">
    <subcellularLocation>
        <location evidence="1">Cell membrane</location>
        <topology evidence="1">Multi-pass membrane protein</topology>
    </subcellularLocation>
    <subcellularLocation>
        <location evidence="2">Golgi apparatus membrane</location>
        <topology evidence="2">Multi-pass membrane protein</topology>
    </subcellularLocation>
</comment>
<feature type="transmembrane region" description="Helical" evidence="13">
    <location>
        <begin position="203"/>
        <end position="228"/>
    </location>
</feature>
<evidence type="ECO:0000313" key="14">
    <source>
        <dbReference type="EMBL" id="ETV69350.1"/>
    </source>
</evidence>
<accession>W4FPF3</accession>
<gene>
    <name evidence="14" type="ORF">H257_14958</name>
</gene>
<evidence type="ECO:0000256" key="2">
    <source>
        <dbReference type="ARBA" id="ARBA00004653"/>
    </source>
</evidence>
<dbReference type="VEuPathDB" id="FungiDB:H257_14958"/>
<dbReference type="FunFam" id="1.20.1280.290:FF:000007">
    <property type="entry name" value="Bidirectional sugar transporter SWEET7"/>
    <property type="match status" value="1"/>
</dbReference>
<dbReference type="GO" id="GO:0000139">
    <property type="term" value="C:Golgi membrane"/>
    <property type="evidence" value="ECO:0007669"/>
    <property type="project" value="UniProtKB-SubCell"/>
</dbReference>
<evidence type="ECO:0000256" key="11">
    <source>
        <dbReference type="ARBA" id="ARBA00023034"/>
    </source>
</evidence>
<keyword evidence="7" id="KW-0762">Sugar transport</keyword>
<evidence type="ECO:0000256" key="6">
    <source>
        <dbReference type="ARBA" id="ARBA00022475"/>
    </source>
</evidence>
<feature type="transmembrane region" description="Helical" evidence="13">
    <location>
        <begin position="139"/>
        <end position="162"/>
    </location>
</feature>
<organism evidence="14">
    <name type="scientific">Aphanomyces astaci</name>
    <name type="common">Crayfish plague agent</name>
    <dbReference type="NCBI Taxonomy" id="112090"/>
    <lineage>
        <taxon>Eukaryota</taxon>
        <taxon>Sar</taxon>
        <taxon>Stramenopiles</taxon>
        <taxon>Oomycota</taxon>
        <taxon>Saprolegniomycetes</taxon>
        <taxon>Saprolegniales</taxon>
        <taxon>Verrucalvaceae</taxon>
        <taxon>Aphanomyces</taxon>
    </lineage>
</organism>
<dbReference type="FunFam" id="1.20.1280.290:FF:000004">
    <property type="entry name" value="Sugar transporter SWEET"/>
    <property type="match status" value="1"/>
</dbReference>
<evidence type="ECO:0000256" key="5">
    <source>
        <dbReference type="ARBA" id="ARBA00022448"/>
    </source>
</evidence>
<evidence type="ECO:0000256" key="8">
    <source>
        <dbReference type="ARBA" id="ARBA00022692"/>
    </source>
</evidence>
<evidence type="ECO:0000256" key="4">
    <source>
        <dbReference type="ARBA" id="ARBA00021741"/>
    </source>
</evidence>
<evidence type="ECO:0000256" key="1">
    <source>
        <dbReference type="ARBA" id="ARBA00004651"/>
    </source>
</evidence>
<keyword evidence="9" id="KW-0677">Repeat</keyword>
<name>W4FPF3_APHAT</name>
<dbReference type="OrthoDB" id="409725at2759"/>
<evidence type="ECO:0000256" key="13">
    <source>
        <dbReference type="SAM" id="Phobius"/>
    </source>
</evidence>
<comment type="similarity">
    <text evidence="3">Belongs to the SWEET sugar transporter family.</text>
</comment>
<evidence type="ECO:0000256" key="10">
    <source>
        <dbReference type="ARBA" id="ARBA00022989"/>
    </source>
</evidence>
<keyword evidence="11" id="KW-0333">Golgi apparatus</keyword>
<sequence length="267" mass="29117">MREVLFTHTMMLAESLATAVQVIASASSFYMVSSPYASIKEIHVTKSTGHVSVIPLLSMLLSSSMWLLYSILLRNFFPLIFTNVVSITCVVGYLVVYYHHATTKGLLHRYFAVEGVWILSVYLYAACFSSPMATRLENVGIIAITCSAIMVVSPLSAIVEVLRTRSVAHLPRKLIVATWVSSGAWCLTGIIRDDAFITYPNAVNIALGSLQLALFFIFPTTSTAVAHLPQKIMHDDRVGLLSTSPATSKGGADTSLDAYVHATHDVK</sequence>
<keyword evidence="10 13" id="KW-1133">Transmembrane helix</keyword>
<feature type="transmembrane region" description="Helical" evidence="13">
    <location>
        <begin position="12"/>
        <end position="32"/>
    </location>
</feature>
<evidence type="ECO:0000256" key="9">
    <source>
        <dbReference type="ARBA" id="ARBA00022737"/>
    </source>
</evidence>
<keyword evidence="8 13" id="KW-0812">Transmembrane</keyword>
<dbReference type="EMBL" id="KI913177">
    <property type="protein sequence ID" value="ETV69350.1"/>
    <property type="molecule type" value="Genomic_DNA"/>
</dbReference>
<proteinExistence type="inferred from homology"/>
<evidence type="ECO:0000256" key="7">
    <source>
        <dbReference type="ARBA" id="ARBA00022597"/>
    </source>
</evidence>
<keyword evidence="12 13" id="KW-0472">Membrane</keyword>
<dbReference type="GO" id="GO:0051119">
    <property type="term" value="F:sugar transmembrane transporter activity"/>
    <property type="evidence" value="ECO:0007669"/>
    <property type="project" value="InterPro"/>
</dbReference>
<evidence type="ECO:0000256" key="12">
    <source>
        <dbReference type="ARBA" id="ARBA00023136"/>
    </source>
</evidence>
<feature type="transmembrane region" description="Helical" evidence="13">
    <location>
        <begin position="174"/>
        <end position="191"/>
    </location>
</feature>
<feature type="transmembrane region" description="Helical" evidence="13">
    <location>
        <begin position="79"/>
        <end position="98"/>
    </location>
</feature>
<dbReference type="InterPro" id="IPR047664">
    <property type="entry name" value="SWEET"/>
</dbReference>
<feature type="transmembrane region" description="Helical" evidence="13">
    <location>
        <begin position="53"/>
        <end position="73"/>
    </location>
</feature>
<dbReference type="Gene3D" id="1.20.1280.290">
    <property type="match status" value="2"/>
</dbReference>
<dbReference type="PANTHER" id="PTHR10791:SF30">
    <property type="entry name" value="SUGAR TRANSPORTER SWEET1"/>
    <property type="match status" value="1"/>
</dbReference>
<feature type="transmembrane region" description="Helical" evidence="13">
    <location>
        <begin position="110"/>
        <end position="133"/>
    </location>
</feature>